<keyword evidence="1" id="KW-0812">Transmembrane</keyword>
<accession>A0A1C3RI58</accession>
<dbReference type="Proteomes" id="UP000231658">
    <property type="component" value="Unassembled WGS sequence"/>
</dbReference>
<reference evidence="3 4" key="1">
    <citation type="submission" date="2016-07" db="EMBL/GenBank/DDBJ databases">
        <authorList>
            <person name="Lefevre C.T."/>
        </authorList>
    </citation>
    <scope>NUCLEOTIDE SEQUENCE [LARGE SCALE GENOMIC DNA]</scope>
    <source>
        <strain evidence="3">PR1</strain>
    </source>
</reference>
<keyword evidence="1" id="KW-0472">Membrane</keyword>
<feature type="domain" description="Sodium symporter small subunit" evidence="2">
    <location>
        <begin position="7"/>
        <end position="84"/>
    </location>
</feature>
<keyword evidence="4" id="KW-1185">Reference proteome</keyword>
<dbReference type="Pfam" id="PF13937">
    <property type="entry name" value="DUF4212"/>
    <property type="match status" value="1"/>
</dbReference>
<feature type="transmembrane region" description="Helical" evidence="1">
    <location>
        <begin position="51"/>
        <end position="70"/>
    </location>
</feature>
<proteinExistence type="predicted"/>
<dbReference type="STRING" id="1867952.MTBPR1_30282"/>
<protein>
    <recommendedName>
        <fullName evidence="2">Sodium symporter small subunit domain-containing protein</fullName>
    </recommendedName>
</protein>
<evidence type="ECO:0000259" key="2">
    <source>
        <dbReference type="Pfam" id="PF13937"/>
    </source>
</evidence>
<evidence type="ECO:0000313" key="3">
    <source>
        <dbReference type="EMBL" id="SCA56912.1"/>
    </source>
</evidence>
<organism evidence="3 4">
    <name type="scientific">Candidatus Terasakiella magnetica</name>
    <dbReference type="NCBI Taxonomy" id="1867952"/>
    <lineage>
        <taxon>Bacteria</taxon>
        <taxon>Pseudomonadati</taxon>
        <taxon>Pseudomonadota</taxon>
        <taxon>Alphaproteobacteria</taxon>
        <taxon>Rhodospirillales</taxon>
        <taxon>Terasakiellaceae</taxon>
        <taxon>Terasakiella</taxon>
    </lineage>
</organism>
<dbReference type="NCBIfam" id="TIGR03647">
    <property type="entry name" value="Na_symport_sm"/>
    <property type="match status" value="1"/>
</dbReference>
<feature type="transmembrane region" description="Helical" evidence="1">
    <location>
        <begin position="12"/>
        <end position="31"/>
    </location>
</feature>
<dbReference type="RefSeq" id="WP_069188965.1">
    <property type="nucleotide sequence ID" value="NZ_FLYE01000023.1"/>
</dbReference>
<evidence type="ECO:0000256" key="1">
    <source>
        <dbReference type="SAM" id="Phobius"/>
    </source>
</evidence>
<dbReference type="InterPro" id="IPR019886">
    <property type="entry name" value="Na_symporter_ssu"/>
</dbReference>
<sequence>MSNHDGQGYWAANIRLVTWLLVVWAICSYGFGILLRDALDAMVPFGGVGLGFWFAQQGSILVFLAIIVIYTKKMSQIDEDFGVHED</sequence>
<dbReference type="EMBL" id="FLYE01000023">
    <property type="protein sequence ID" value="SCA56912.1"/>
    <property type="molecule type" value="Genomic_DNA"/>
</dbReference>
<keyword evidence="1" id="KW-1133">Transmembrane helix</keyword>
<gene>
    <name evidence="3" type="ORF">MTBPR1_30282</name>
</gene>
<name>A0A1C3RI58_9PROT</name>
<dbReference type="OrthoDB" id="9797746at2"/>
<evidence type="ECO:0000313" key="4">
    <source>
        <dbReference type="Proteomes" id="UP000231658"/>
    </source>
</evidence>
<dbReference type="AlphaFoldDB" id="A0A1C3RI58"/>